<dbReference type="InterPro" id="IPR049430">
    <property type="entry name" value="UvsW_N_sf"/>
</dbReference>
<dbReference type="PANTHER" id="PTHR11274:SF0">
    <property type="entry name" value="GENERAL TRANSCRIPTION AND DNA REPAIR FACTOR IIH HELICASE SUBUNIT XPB"/>
    <property type="match status" value="1"/>
</dbReference>
<evidence type="ECO:0000313" key="8">
    <source>
        <dbReference type="Proteomes" id="UP001549119"/>
    </source>
</evidence>
<dbReference type="Gene3D" id="3.40.50.300">
    <property type="entry name" value="P-loop containing nucleotide triphosphate hydrolases"/>
    <property type="match status" value="2"/>
</dbReference>
<dbReference type="PANTHER" id="PTHR11274">
    <property type="entry name" value="RAD25/XP-B DNA REPAIR HELICASE"/>
    <property type="match status" value="1"/>
</dbReference>
<dbReference type="Gene3D" id="3.30.780.20">
    <property type="match status" value="1"/>
</dbReference>
<keyword evidence="3 7" id="KW-0347">Helicase</keyword>
<organism evidence="7 8">
    <name type="scientific">Methylobacterium radiotolerans</name>
    <dbReference type="NCBI Taxonomy" id="31998"/>
    <lineage>
        <taxon>Bacteria</taxon>
        <taxon>Pseudomonadati</taxon>
        <taxon>Pseudomonadota</taxon>
        <taxon>Alphaproteobacteria</taxon>
        <taxon>Hyphomicrobiales</taxon>
        <taxon>Methylobacteriaceae</taxon>
        <taxon>Methylobacterium</taxon>
    </lineage>
</organism>
<name>A0ABV2NUL7_9HYPH</name>
<comment type="caution">
    <text evidence="7">The sequence shown here is derived from an EMBL/GenBank/DDBJ whole genome shotgun (WGS) entry which is preliminary data.</text>
</comment>
<gene>
    <name evidence="7" type="ORF">ABIC20_007511</name>
</gene>
<dbReference type="RefSeq" id="WP_209651047.1">
    <property type="nucleotide sequence ID" value="NZ_JBEPNV010000005.1"/>
</dbReference>
<evidence type="ECO:0000259" key="6">
    <source>
        <dbReference type="PROSITE" id="PS51194"/>
    </source>
</evidence>
<dbReference type="Pfam" id="PF00271">
    <property type="entry name" value="Helicase_C"/>
    <property type="match status" value="1"/>
</dbReference>
<evidence type="ECO:0000256" key="1">
    <source>
        <dbReference type="ARBA" id="ARBA00022741"/>
    </source>
</evidence>
<evidence type="ECO:0000256" key="3">
    <source>
        <dbReference type="ARBA" id="ARBA00022806"/>
    </source>
</evidence>
<dbReference type="SMART" id="SM00490">
    <property type="entry name" value="HELICc"/>
    <property type="match status" value="1"/>
</dbReference>
<evidence type="ECO:0000259" key="5">
    <source>
        <dbReference type="PROSITE" id="PS51192"/>
    </source>
</evidence>
<reference evidence="7 8" key="1">
    <citation type="submission" date="2024-06" db="EMBL/GenBank/DDBJ databases">
        <title>Genomics of switchgrass bacterial isolates.</title>
        <authorList>
            <person name="Shade A."/>
        </authorList>
    </citation>
    <scope>NUCLEOTIDE SEQUENCE [LARGE SCALE GENOMIC DNA]</scope>
    <source>
        <strain evidence="7 8">PvP084</strain>
    </source>
</reference>
<feature type="domain" description="Helicase ATP-binding" evidence="5">
    <location>
        <begin position="116"/>
        <end position="341"/>
    </location>
</feature>
<dbReference type="PROSITE" id="PS51194">
    <property type="entry name" value="HELICASE_CTER"/>
    <property type="match status" value="1"/>
</dbReference>
<accession>A0ABV2NUL7</accession>
<dbReference type="PROSITE" id="PS51192">
    <property type="entry name" value="HELICASE_ATP_BIND_1"/>
    <property type="match status" value="1"/>
</dbReference>
<keyword evidence="1" id="KW-0547">Nucleotide-binding</keyword>
<dbReference type="InterPro" id="IPR001650">
    <property type="entry name" value="Helicase_C-like"/>
</dbReference>
<dbReference type="SUPFAM" id="SSF52540">
    <property type="entry name" value="P-loop containing nucleoside triphosphate hydrolases"/>
    <property type="match status" value="1"/>
</dbReference>
<evidence type="ECO:0000256" key="4">
    <source>
        <dbReference type="ARBA" id="ARBA00022840"/>
    </source>
</evidence>
<dbReference type="Proteomes" id="UP001549119">
    <property type="component" value="Unassembled WGS sequence"/>
</dbReference>
<keyword evidence="4" id="KW-0067">ATP-binding</keyword>
<dbReference type="InterPro" id="IPR050615">
    <property type="entry name" value="ATP-dep_DNA_Helicase"/>
</dbReference>
<feature type="domain" description="Helicase C-terminal" evidence="6">
    <location>
        <begin position="392"/>
        <end position="552"/>
    </location>
</feature>
<evidence type="ECO:0000313" key="7">
    <source>
        <dbReference type="EMBL" id="MET3870126.1"/>
    </source>
</evidence>
<proteinExistence type="predicted"/>
<evidence type="ECO:0000256" key="2">
    <source>
        <dbReference type="ARBA" id="ARBA00022801"/>
    </source>
</evidence>
<dbReference type="SMART" id="SM00487">
    <property type="entry name" value="DEXDc"/>
    <property type="match status" value="1"/>
</dbReference>
<keyword evidence="2" id="KW-0378">Hydrolase</keyword>
<dbReference type="GO" id="GO:0004386">
    <property type="term" value="F:helicase activity"/>
    <property type="evidence" value="ECO:0007669"/>
    <property type="project" value="UniProtKB-KW"/>
</dbReference>
<protein>
    <submittedName>
        <fullName evidence="7">Superfamily II DNA or RNA helicase</fullName>
    </submittedName>
</protein>
<sequence>MTDLVQMAVGTVNAQLVNPSKAVKAIAHKTLSYVVEGAEFSGAGNGQWNGRSSFFSNLRGTFPAGFAHLLHSELVRAGHRVHVVKKPLPEPLGPEDPQVDAFGNDNPDYDYQMRTIRQLLRHGRGIAQIATGGGKSKIAKLAVARIRRPTLFITTRGVLMHQMADGFRDAGFKVGLIGDGEWSPVRGVNCAMVQTLVARLEETDVSRELIKGVERRAAAEEKARAGLEARMKRDGAKPRDISIALDKLENEQIDARPSDEEMAAEASRRAIQQMTLRARTIKFLEMIELVIGEEAHEVGGTSYFEILRHCRNARYRLALTATPFMRADAADNMRLMAAFGPILIQVTEKELIDKGILAKPYFRFVDTPTPKGLFKSTPYQRAYAMGYVNNVPMHQAIVTEAKKAAELGQPVMTLIQRTAHGDILAELMRKAGLRVVFLKGEDNQAARKAALASLADGRIHVLIGTTILDVGVDVPAVGLVQLAGGGKAEVALRQRIGRGARRKKMGANIFFISDYSTGPNSHLQGHARERRAIIEGTDGFREGILKSGADHPWRLVSATKRAA</sequence>
<dbReference type="EMBL" id="JBEPNW010000008">
    <property type="protein sequence ID" value="MET3870126.1"/>
    <property type="molecule type" value="Genomic_DNA"/>
</dbReference>
<dbReference type="InterPro" id="IPR014001">
    <property type="entry name" value="Helicase_ATP-bd"/>
</dbReference>
<keyword evidence="8" id="KW-1185">Reference proteome</keyword>
<dbReference type="InterPro" id="IPR027417">
    <property type="entry name" value="P-loop_NTPase"/>
</dbReference>